<reference evidence="1" key="1">
    <citation type="submission" date="2023-04" db="EMBL/GenBank/DDBJ databases">
        <title>Draft Genome sequencing of Naganishia species isolated from polar environments using Oxford Nanopore Technology.</title>
        <authorList>
            <person name="Leo P."/>
            <person name="Venkateswaran K."/>
        </authorList>
    </citation>
    <scope>NUCLEOTIDE SEQUENCE</scope>
    <source>
        <strain evidence="1">DBVPG 5303</strain>
    </source>
</reference>
<proteinExistence type="predicted"/>
<gene>
    <name evidence="1" type="primary">ACU9</name>
    <name evidence="1" type="ORF">QFC24_002731</name>
</gene>
<comment type="caution">
    <text evidence="1">The sequence shown here is derived from an EMBL/GenBank/DDBJ whole genome shotgun (WGS) entry which is preliminary data.</text>
</comment>
<evidence type="ECO:0000313" key="1">
    <source>
        <dbReference type="EMBL" id="KAJ9125946.1"/>
    </source>
</evidence>
<evidence type="ECO:0000313" key="2">
    <source>
        <dbReference type="Proteomes" id="UP001234202"/>
    </source>
</evidence>
<protein>
    <submittedName>
        <fullName evidence="1">Malate synthase, glyoxysomal</fullName>
    </submittedName>
</protein>
<name>A0ACC2XQN5_9TREE</name>
<organism evidence="1 2">
    <name type="scientific">Naganishia onofrii</name>
    <dbReference type="NCBI Taxonomy" id="1851511"/>
    <lineage>
        <taxon>Eukaryota</taxon>
        <taxon>Fungi</taxon>
        <taxon>Dikarya</taxon>
        <taxon>Basidiomycota</taxon>
        <taxon>Agaricomycotina</taxon>
        <taxon>Tremellomycetes</taxon>
        <taxon>Filobasidiales</taxon>
        <taxon>Filobasidiaceae</taxon>
        <taxon>Naganishia</taxon>
    </lineage>
</organism>
<accession>A0ACC2XQN5</accession>
<sequence length="60" mass="7216">MFFPRGWHLDETRVIVDGEPMSGSMFDFGLYFFHNAFETVKQGFGPYFYLPKMEHYLEVR</sequence>
<keyword evidence="2" id="KW-1185">Reference proteome</keyword>
<dbReference type="EMBL" id="JASBWV010000007">
    <property type="protein sequence ID" value="KAJ9125946.1"/>
    <property type="molecule type" value="Genomic_DNA"/>
</dbReference>
<dbReference type="Proteomes" id="UP001234202">
    <property type="component" value="Unassembled WGS sequence"/>
</dbReference>